<evidence type="ECO:0008006" key="4">
    <source>
        <dbReference type="Google" id="ProtNLM"/>
    </source>
</evidence>
<dbReference type="Proteomes" id="UP000076871">
    <property type="component" value="Unassembled WGS sequence"/>
</dbReference>
<dbReference type="EMBL" id="KV427697">
    <property type="protein sequence ID" value="KZT00088.1"/>
    <property type="molecule type" value="Genomic_DNA"/>
</dbReference>
<sequence>MISSDAMPAARPLASIQSLPAEVTEQILILTAAAGFPTAIASLAQTCHVLHTIVYHSTDQHLWREVFLTTFDDPRQGSSDEDQQRDNLEWGKEFRRRVWTMNYFRRTTASAASGSYSSSLILSQSELTLAEQVDSDIFVLESIISVVRTALPFPPTICYSIPRSYPSYIPHGPGIEPTFPGYSIFPPQTHPSARSLSKNISWLEALFRHGYPPSLAQKLSGIEWEGGVMINDLSTLQARLIQALGRVVSYTGFLPVPPVGSEEVTNDSIADGVDSLDEADEDAAKDMVDSTCDRIEQEDFITASDDEEPVDDTAGSSLPDMSIVAQNRRARRLARMRAYNLRYLSPNRYWGPFLPVEDNQSAETTCEDECAEEEDMTQCLDYDYSSSSDEDDEECALSGSPEQTVQPPDEALLLPDWAYLAAARVIVEANLREAVGPEQFNGLTALESLRAGSAPMDVSASVFSSRCVEKQVSGMAGASVPSTIGCASMSDGWDWAGVTGVWRRCICWLDYCDLRTHNLSGGFNDPQLTEAVRIVPMRLRVVSYSPSPIAAYPNRPIIQIAGETSGLTTTGQPRKLKGAVRTLADGSVRWTVIFTGRKDGDPDEWTSEGVQIGGVTSAMGVLGIWTGAQHEKSDPLGPFWAWKVG</sequence>
<name>A0A165B270_9APHY</name>
<organism evidence="2 3">
    <name type="scientific">Laetiporus sulphureus 93-53</name>
    <dbReference type="NCBI Taxonomy" id="1314785"/>
    <lineage>
        <taxon>Eukaryota</taxon>
        <taxon>Fungi</taxon>
        <taxon>Dikarya</taxon>
        <taxon>Basidiomycota</taxon>
        <taxon>Agaricomycotina</taxon>
        <taxon>Agaricomycetes</taxon>
        <taxon>Polyporales</taxon>
        <taxon>Laetiporus</taxon>
    </lineage>
</organism>
<dbReference type="RefSeq" id="XP_040757828.1">
    <property type="nucleotide sequence ID" value="XM_040903012.1"/>
</dbReference>
<dbReference type="GeneID" id="63820043"/>
<reference evidence="2 3" key="1">
    <citation type="journal article" date="2016" name="Mol. Biol. Evol.">
        <title>Comparative Genomics of Early-Diverging Mushroom-Forming Fungi Provides Insights into the Origins of Lignocellulose Decay Capabilities.</title>
        <authorList>
            <person name="Nagy L.G."/>
            <person name="Riley R."/>
            <person name="Tritt A."/>
            <person name="Adam C."/>
            <person name="Daum C."/>
            <person name="Floudas D."/>
            <person name="Sun H."/>
            <person name="Yadav J.S."/>
            <person name="Pangilinan J."/>
            <person name="Larsson K.H."/>
            <person name="Matsuura K."/>
            <person name="Barry K."/>
            <person name="Labutti K."/>
            <person name="Kuo R."/>
            <person name="Ohm R.A."/>
            <person name="Bhattacharya S.S."/>
            <person name="Shirouzu T."/>
            <person name="Yoshinaga Y."/>
            <person name="Martin F.M."/>
            <person name="Grigoriev I.V."/>
            <person name="Hibbett D.S."/>
        </authorList>
    </citation>
    <scope>NUCLEOTIDE SEQUENCE [LARGE SCALE GENOMIC DNA]</scope>
    <source>
        <strain evidence="2 3">93-53</strain>
    </source>
</reference>
<dbReference type="OrthoDB" id="3226064at2759"/>
<proteinExistence type="predicted"/>
<dbReference type="AlphaFoldDB" id="A0A165B270"/>
<protein>
    <recommendedName>
        <fullName evidence="4">F-box domain-containing protein</fullName>
    </recommendedName>
</protein>
<dbReference type="InterPro" id="IPR036047">
    <property type="entry name" value="F-box-like_dom_sf"/>
</dbReference>
<feature type="region of interest" description="Disordered" evidence="1">
    <location>
        <begin position="382"/>
        <end position="407"/>
    </location>
</feature>
<evidence type="ECO:0000313" key="3">
    <source>
        <dbReference type="Proteomes" id="UP000076871"/>
    </source>
</evidence>
<dbReference type="STRING" id="1314785.A0A165B270"/>
<keyword evidence="3" id="KW-1185">Reference proteome</keyword>
<evidence type="ECO:0000313" key="2">
    <source>
        <dbReference type="EMBL" id="KZT00088.1"/>
    </source>
</evidence>
<dbReference type="InParanoid" id="A0A165B270"/>
<dbReference type="SUPFAM" id="SSF81383">
    <property type="entry name" value="F-box domain"/>
    <property type="match status" value="1"/>
</dbReference>
<accession>A0A165B270</accession>
<gene>
    <name evidence="2" type="ORF">LAESUDRAFT_574256</name>
</gene>
<evidence type="ECO:0000256" key="1">
    <source>
        <dbReference type="SAM" id="MobiDB-lite"/>
    </source>
</evidence>